<gene>
    <name evidence="1" type="ORF">P5673_010887</name>
</gene>
<dbReference type="Proteomes" id="UP001249851">
    <property type="component" value="Unassembled WGS sequence"/>
</dbReference>
<proteinExistence type="predicted"/>
<dbReference type="AlphaFoldDB" id="A0AAD9V8Z2"/>
<dbReference type="EMBL" id="JARQWQ010000019">
    <property type="protein sequence ID" value="KAK2565711.1"/>
    <property type="molecule type" value="Genomic_DNA"/>
</dbReference>
<protein>
    <submittedName>
        <fullName evidence="1">Uncharacterized protein</fullName>
    </submittedName>
</protein>
<reference evidence="1" key="1">
    <citation type="journal article" date="2023" name="G3 (Bethesda)">
        <title>Whole genome assembly and annotation of the endangered Caribbean coral Acropora cervicornis.</title>
        <authorList>
            <person name="Selwyn J.D."/>
            <person name="Vollmer S.V."/>
        </authorList>
    </citation>
    <scope>NUCLEOTIDE SEQUENCE</scope>
    <source>
        <strain evidence="1">K2</strain>
    </source>
</reference>
<accession>A0AAD9V8Z2</accession>
<name>A0AAD9V8Z2_ACRCE</name>
<evidence type="ECO:0000313" key="1">
    <source>
        <dbReference type="EMBL" id="KAK2565711.1"/>
    </source>
</evidence>
<reference evidence="1" key="2">
    <citation type="journal article" date="2023" name="Science">
        <title>Genomic signatures of disease resistance in endangered staghorn corals.</title>
        <authorList>
            <person name="Vollmer S.V."/>
            <person name="Selwyn J.D."/>
            <person name="Despard B.A."/>
            <person name="Roesel C.L."/>
        </authorList>
    </citation>
    <scope>NUCLEOTIDE SEQUENCE</scope>
    <source>
        <strain evidence="1">K2</strain>
    </source>
</reference>
<organism evidence="1 2">
    <name type="scientific">Acropora cervicornis</name>
    <name type="common">Staghorn coral</name>
    <dbReference type="NCBI Taxonomy" id="6130"/>
    <lineage>
        <taxon>Eukaryota</taxon>
        <taxon>Metazoa</taxon>
        <taxon>Cnidaria</taxon>
        <taxon>Anthozoa</taxon>
        <taxon>Hexacorallia</taxon>
        <taxon>Scleractinia</taxon>
        <taxon>Astrocoeniina</taxon>
        <taxon>Acroporidae</taxon>
        <taxon>Acropora</taxon>
    </lineage>
</organism>
<evidence type="ECO:0000313" key="2">
    <source>
        <dbReference type="Proteomes" id="UP001249851"/>
    </source>
</evidence>
<sequence length="65" mass="7676">MTPTKYRMDRIIVLHNSKAYVTQLSKEKTDCIGTLRRRARQRYSDFADISNPSYRIEEKTLPLQA</sequence>
<comment type="caution">
    <text evidence="1">The sequence shown here is derived from an EMBL/GenBank/DDBJ whole genome shotgun (WGS) entry which is preliminary data.</text>
</comment>
<keyword evidence="2" id="KW-1185">Reference proteome</keyword>